<evidence type="ECO:0000313" key="2">
    <source>
        <dbReference type="EMBL" id="MBP1040131.1"/>
    </source>
</evidence>
<dbReference type="EMBL" id="JAEEGA010000002">
    <property type="protein sequence ID" value="MBP1040131.1"/>
    <property type="molecule type" value="Genomic_DNA"/>
</dbReference>
<protein>
    <submittedName>
        <fullName evidence="2">Recombinase family protein</fullName>
    </submittedName>
</protein>
<evidence type="ECO:0000259" key="1">
    <source>
        <dbReference type="SMART" id="SM00857"/>
    </source>
</evidence>
<evidence type="ECO:0000313" key="3">
    <source>
        <dbReference type="Proteomes" id="UP000674938"/>
    </source>
</evidence>
<dbReference type="SMART" id="SM00857">
    <property type="entry name" value="Resolvase"/>
    <property type="match status" value="1"/>
</dbReference>
<dbReference type="SUPFAM" id="SSF53041">
    <property type="entry name" value="Resolvase-like"/>
    <property type="match status" value="1"/>
</dbReference>
<keyword evidence="3" id="KW-1185">Reference proteome</keyword>
<dbReference type="GO" id="GO:0000150">
    <property type="term" value="F:DNA strand exchange activity"/>
    <property type="evidence" value="ECO:0007669"/>
    <property type="project" value="InterPro"/>
</dbReference>
<sequence length="175" mass="19492">MAIVGYTTLVDDEAEVSRLTQAGCHEVKILQDDEDNFDVFEAFVMAHQKDEIIVVSLESIGLQVTQLATVLGFIQEEGVHVHVIDKPMMSDEAYLSLLLEVAQGEIRIISRRTLKGLRLAHARGSVSGRPSITPEVVDRIQQLHQTEKRTLREIAEICNVSLGTVHKYIKLMTGS</sequence>
<dbReference type="Proteomes" id="UP000674938">
    <property type="component" value="Unassembled WGS sequence"/>
</dbReference>
<gene>
    <name evidence="2" type="ORF">I6N95_03810</name>
</gene>
<name>A0A940PB04_9ENTE</name>
<reference evidence="2" key="1">
    <citation type="submission" date="2020-12" db="EMBL/GenBank/DDBJ databases">
        <title>Vagococcus allomyrinae sp. nov. and Enterococcus lavae sp. nov., isolated from the larvae of Allomyrina dichotoma.</title>
        <authorList>
            <person name="Lee S.D."/>
        </authorList>
    </citation>
    <scope>NUCLEOTIDE SEQUENCE</scope>
    <source>
        <strain evidence="2">BWB3-3</strain>
    </source>
</reference>
<proteinExistence type="predicted"/>
<dbReference type="Pfam" id="PF00239">
    <property type="entry name" value="Resolvase"/>
    <property type="match status" value="1"/>
</dbReference>
<feature type="domain" description="Resolvase/invertase-type recombinase catalytic" evidence="1">
    <location>
        <begin position="3"/>
        <end position="126"/>
    </location>
</feature>
<dbReference type="RefSeq" id="WP_209525025.1">
    <property type="nucleotide sequence ID" value="NZ_JAEEGA010000002.1"/>
</dbReference>
<accession>A0A940PB04</accession>
<dbReference type="Gene3D" id="3.40.50.1390">
    <property type="entry name" value="Resolvase, N-terminal catalytic domain"/>
    <property type="match status" value="1"/>
</dbReference>
<dbReference type="Gene3D" id="1.10.10.60">
    <property type="entry name" value="Homeodomain-like"/>
    <property type="match status" value="1"/>
</dbReference>
<dbReference type="GO" id="GO:0003677">
    <property type="term" value="F:DNA binding"/>
    <property type="evidence" value="ECO:0007669"/>
    <property type="project" value="InterPro"/>
</dbReference>
<dbReference type="InterPro" id="IPR036162">
    <property type="entry name" value="Resolvase-like_N_sf"/>
</dbReference>
<dbReference type="InterPro" id="IPR006119">
    <property type="entry name" value="Resolv_N"/>
</dbReference>
<dbReference type="AlphaFoldDB" id="A0A940PB04"/>
<comment type="caution">
    <text evidence="2">The sequence shown here is derived from an EMBL/GenBank/DDBJ whole genome shotgun (WGS) entry which is preliminary data.</text>
</comment>
<organism evidence="2 3">
    <name type="scientific">Vagococcus allomyrinae</name>
    <dbReference type="NCBI Taxonomy" id="2794353"/>
    <lineage>
        <taxon>Bacteria</taxon>
        <taxon>Bacillati</taxon>
        <taxon>Bacillota</taxon>
        <taxon>Bacilli</taxon>
        <taxon>Lactobacillales</taxon>
        <taxon>Enterococcaceae</taxon>
        <taxon>Vagococcus</taxon>
    </lineage>
</organism>